<dbReference type="GO" id="GO:0016756">
    <property type="term" value="F:glutathione gamma-glutamylcysteinyltransferase activity"/>
    <property type="evidence" value="ECO:0007669"/>
    <property type="project" value="UniProtKB-EC"/>
</dbReference>
<dbReference type="EC" id="2.3.2.15" evidence="1"/>
<dbReference type="InterPro" id="IPR007719">
    <property type="entry name" value="PCS_N"/>
</dbReference>
<dbReference type="Gene3D" id="3.90.70.30">
    <property type="entry name" value="Phytochelatin synthase, N-terminal domain"/>
    <property type="match status" value="2"/>
</dbReference>
<evidence type="ECO:0000313" key="7">
    <source>
        <dbReference type="Proteomes" id="UP000777482"/>
    </source>
</evidence>
<dbReference type="GO" id="GO:0010273">
    <property type="term" value="P:detoxification of copper ion"/>
    <property type="evidence" value="ECO:0007669"/>
    <property type="project" value="TreeGrafter"/>
</dbReference>
<evidence type="ECO:0000259" key="5">
    <source>
        <dbReference type="PROSITE" id="PS51443"/>
    </source>
</evidence>
<dbReference type="EMBL" id="PUHQ01000003">
    <property type="protein sequence ID" value="KAG0666904.1"/>
    <property type="molecule type" value="Genomic_DNA"/>
</dbReference>
<dbReference type="Pfam" id="PF05023">
    <property type="entry name" value="Phytochelatin"/>
    <property type="match status" value="2"/>
</dbReference>
<dbReference type="GO" id="GO:0098849">
    <property type="term" value="P:cellular detoxification of cadmium ion"/>
    <property type="evidence" value="ECO:0007669"/>
    <property type="project" value="TreeGrafter"/>
</dbReference>
<evidence type="ECO:0000256" key="3">
    <source>
        <dbReference type="ARBA" id="ARBA00022679"/>
    </source>
</evidence>
<protein>
    <recommendedName>
        <fullName evidence="1">glutathione gamma-glutamylcysteinyltransferase</fullName>
        <ecNumber evidence="1">2.3.2.15</ecNumber>
    </recommendedName>
</protein>
<dbReference type="AlphaFoldDB" id="A0A9P6W9G9"/>
<dbReference type="OrthoDB" id="448954at2759"/>
<proteinExistence type="predicted"/>
<gene>
    <name evidence="6" type="ORF">C6P46_003614</name>
</gene>
<evidence type="ECO:0000256" key="4">
    <source>
        <dbReference type="ARBA" id="ARBA00022723"/>
    </source>
</evidence>
<accession>A0A9P6W9G9</accession>
<evidence type="ECO:0000256" key="1">
    <source>
        <dbReference type="ARBA" id="ARBA00012468"/>
    </source>
</evidence>
<dbReference type="PANTHER" id="PTHR33447">
    <property type="entry name" value="GLUTATHIONE GAMMA-GLUTAMYLCYSTEINYLTRANSFERASE"/>
    <property type="match status" value="1"/>
</dbReference>
<evidence type="ECO:0000256" key="2">
    <source>
        <dbReference type="ARBA" id="ARBA00022539"/>
    </source>
</evidence>
<organism evidence="6 7">
    <name type="scientific">Rhodotorula mucilaginosa</name>
    <name type="common">Yeast</name>
    <name type="synonym">Rhodotorula rubra</name>
    <dbReference type="NCBI Taxonomy" id="5537"/>
    <lineage>
        <taxon>Eukaryota</taxon>
        <taxon>Fungi</taxon>
        <taxon>Dikarya</taxon>
        <taxon>Basidiomycota</taxon>
        <taxon>Pucciniomycotina</taxon>
        <taxon>Microbotryomycetes</taxon>
        <taxon>Sporidiobolales</taxon>
        <taxon>Sporidiobolaceae</taxon>
        <taxon>Rhodotorula</taxon>
    </lineage>
</organism>
<dbReference type="SUPFAM" id="SSF54001">
    <property type="entry name" value="Cysteine proteinases"/>
    <property type="match status" value="1"/>
</dbReference>
<dbReference type="GO" id="GO:0046938">
    <property type="term" value="P:phytochelatin biosynthetic process"/>
    <property type="evidence" value="ECO:0007669"/>
    <property type="project" value="InterPro"/>
</dbReference>
<dbReference type="PROSITE" id="PS51443">
    <property type="entry name" value="PCS"/>
    <property type="match status" value="1"/>
</dbReference>
<reference evidence="6 7" key="1">
    <citation type="submission" date="2020-11" db="EMBL/GenBank/DDBJ databases">
        <title>Kefir isolates.</title>
        <authorList>
            <person name="Marcisauskas S."/>
            <person name="Kim Y."/>
            <person name="Blasche S."/>
        </authorList>
    </citation>
    <scope>NUCLEOTIDE SEQUENCE [LARGE SCALE GENOMIC DNA]</scope>
    <source>
        <strain evidence="6 7">KR</strain>
    </source>
</reference>
<feature type="domain" description="Peptidase C83" evidence="5">
    <location>
        <begin position="1"/>
        <end position="276"/>
    </location>
</feature>
<evidence type="ECO:0000313" key="6">
    <source>
        <dbReference type="EMBL" id="KAG0666904.1"/>
    </source>
</evidence>
<dbReference type="Proteomes" id="UP000777482">
    <property type="component" value="Unassembled WGS sequence"/>
</dbReference>
<keyword evidence="2" id="KW-0104">Cadmium</keyword>
<sequence>MSRQSRIQSCSSQESGLGKAWRHTAWCPRVPDRFKLYALARTAAARTARGTHGVNARLAVAALGRRTFSPTQQLLQLLRVRPATSMAATAAPSKPPLASQTSFYKRPLPESCIAFASPEGKQLFATALNEGNLESYFVLAPQAVTQNEPAYCALGTLVQILNSLEAQVVSPLLDWSPQEREKGLERFRNDLRRVSRGDGTMALSYSRKTLGQTGDGHFSPIGALCEEKDMVLILDVARFKYPSYWVPVSLAYEAMFPLDKATGQPRGYVLLRTAGSEPGSLDAPQTLTTSSWAALNTTLSRTLLSQAKSGSSLADLLLALLSTLADLPTPPLGPRRTEAATRDLPALLDALSTTRLAALVPFASAPKPNAVLTNLVFLLAALSPRSALAAMIPPAAANELASLREDAISAVDGLGDEVASATRQLGALGECCRSEEGNEAQCGCAGPDPKPIAPVE</sequence>
<dbReference type="InterPro" id="IPR040409">
    <property type="entry name" value="PCS-like"/>
</dbReference>
<dbReference type="InterPro" id="IPR038156">
    <property type="entry name" value="PCS_N_sf"/>
</dbReference>
<keyword evidence="3" id="KW-0808">Transferase</keyword>
<comment type="caution">
    <text evidence="6">The sequence shown here is derived from an EMBL/GenBank/DDBJ whole genome shotgun (WGS) entry which is preliminary data.</text>
</comment>
<dbReference type="GO" id="GO:0046872">
    <property type="term" value="F:metal ion binding"/>
    <property type="evidence" value="ECO:0007669"/>
    <property type="project" value="UniProtKB-KW"/>
</dbReference>
<keyword evidence="7" id="KW-1185">Reference proteome</keyword>
<name>A0A9P6W9G9_RHOMI</name>
<dbReference type="InterPro" id="IPR038765">
    <property type="entry name" value="Papain-like_cys_pep_sf"/>
</dbReference>
<keyword evidence="4" id="KW-0479">Metal-binding</keyword>